<evidence type="ECO:0000313" key="2">
    <source>
        <dbReference type="EMBL" id="CAL8092768.1"/>
    </source>
</evidence>
<protein>
    <recommendedName>
        <fullName evidence="1">NAD-dependent epimerase/dehydratase domain-containing protein</fullName>
    </recommendedName>
</protein>
<comment type="caution">
    <text evidence="2">The sequence shown here is derived from an EMBL/GenBank/DDBJ whole genome shotgun (WGS) entry which is preliminary data.</text>
</comment>
<evidence type="ECO:0000313" key="3">
    <source>
        <dbReference type="Proteomes" id="UP001642540"/>
    </source>
</evidence>
<dbReference type="Pfam" id="PF01370">
    <property type="entry name" value="Epimerase"/>
    <property type="match status" value="1"/>
</dbReference>
<proteinExistence type="predicted"/>
<reference evidence="2 3" key="1">
    <citation type="submission" date="2024-08" db="EMBL/GenBank/DDBJ databases">
        <authorList>
            <person name="Cucini C."/>
            <person name="Frati F."/>
        </authorList>
    </citation>
    <scope>NUCLEOTIDE SEQUENCE [LARGE SCALE GENOMIC DNA]</scope>
</reference>
<sequence>MATTPENGHSTKSPKFLILGGCGFIGRHLVSHLLDKSSVVFVIDKTPPEVAWLNPQQSDVFKNPKVKFTSANLITLQGCERAFDSVDDDIDYVINLAAETRKGQSDPVYKDGILQLCKNVCQFVDKKFGNRLHCYVELSSGFLYSNEKTPHKESDKVDLWNHETRYKHEAEKEVAKSIRNHIIIRPALVYGVGDRNGITPRLVMGAIYKHLNEVMKLPWTSDVRMNTIHVEDLVKGIAHICFHGKHGEIYNLVDNGETTQGHLCSLISEIFNVAHEFLGTTLSTIAKMDMQDLIEEINDKHMAPWASLCSSSGVANTPLSPYVYPDTLSKRHLSLDGEKFSKSGFDQWSYPKVTNDALVQIIRDYMELKLFPEVALHGDN</sequence>
<dbReference type="EMBL" id="CAXLJM020000025">
    <property type="protein sequence ID" value="CAL8092768.1"/>
    <property type="molecule type" value="Genomic_DNA"/>
</dbReference>
<dbReference type="Proteomes" id="UP001642540">
    <property type="component" value="Unassembled WGS sequence"/>
</dbReference>
<dbReference type="InterPro" id="IPR036291">
    <property type="entry name" value="NAD(P)-bd_dom_sf"/>
</dbReference>
<evidence type="ECO:0000259" key="1">
    <source>
        <dbReference type="Pfam" id="PF01370"/>
    </source>
</evidence>
<dbReference type="Gene3D" id="3.40.50.720">
    <property type="entry name" value="NAD(P)-binding Rossmann-like Domain"/>
    <property type="match status" value="1"/>
</dbReference>
<dbReference type="PANTHER" id="PTHR43245:SF11">
    <property type="entry name" value="LD23561P"/>
    <property type="match status" value="1"/>
</dbReference>
<dbReference type="PANTHER" id="PTHR43245">
    <property type="entry name" value="BIFUNCTIONAL POLYMYXIN RESISTANCE PROTEIN ARNA"/>
    <property type="match status" value="1"/>
</dbReference>
<dbReference type="InterPro" id="IPR050177">
    <property type="entry name" value="Lipid_A_modif_metabolic_enz"/>
</dbReference>
<organism evidence="2 3">
    <name type="scientific">Orchesella dallaii</name>
    <dbReference type="NCBI Taxonomy" id="48710"/>
    <lineage>
        <taxon>Eukaryota</taxon>
        <taxon>Metazoa</taxon>
        <taxon>Ecdysozoa</taxon>
        <taxon>Arthropoda</taxon>
        <taxon>Hexapoda</taxon>
        <taxon>Collembola</taxon>
        <taxon>Entomobryomorpha</taxon>
        <taxon>Entomobryoidea</taxon>
        <taxon>Orchesellidae</taxon>
        <taxon>Orchesellinae</taxon>
        <taxon>Orchesella</taxon>
    </lineage>
</organism>
<keyword evidence="3" id="KW-1185">Reference proteome</keyword>
<name>A0ABP1Q7V4_9HEXA</name>
<dbReference type="InterPro" id="IPR001509">
    <property type="entry name" value="Epimerase_deHydtase"/>
</dbReference>
<feature type="domain" description="NAD-dependent epimerase/dehydratase" evidence="1">
    <location>
        <begin position="17"/>
        <end position="252"/>
    </location>
</feature>
<dbReference type="SUPFAM" id="SSF51735">
    <property type="entry name" value="NAD(P)-binding Rossmann-fold domains"/>
    <property type="match status" value="1"/>
</dbReference>
<gene>
    <name evidence="2" type="ORF">ODALV1_LOCUS8322</name>
</gene>
<accession>A0ABP1Q7V4</accession>